<keyword evidence="3" id="KW-1185">Reference proteome</keyword>
<accession>A0ABW0VW50</accession>
<gene>
    <name evidence="2" type="ORF">ACFPYJ_12015</name>
</gene>
<dbReference type="GO" id="GO:0008168">
    <property type="term" value="F:methyltransferase activity"/>
    <property type="evidence" value="ECO:0007669"/>
    <property type="project" value="UniProtKB-KW"/>
</dbReference>
<sequence length="250" mass="27903">MNEKDYKAFYDRAGKLNGWDFSKVRCQVEGEAADLYREVRQACRPSDFLLDIGTGGGEALLQLRDAAQLLVGIDASAGMIRTAAVNRDRLQADNVRFIQMDAGQIDFPEQFFQIISCRHAPFHAQQAAKVLAANGIFLTQQVTEGDKQNLKQAFGRGQGYCQLAGTLQERMIRELTAAGFKEIAVHHVETAEYYRAAEDLIFLLKHAPIIPGFGEDPADYAVLHRFIEENQSEHGIRTNASRLIVTARKS</sequence>
<dbReference type="EC" id="2.1.1.-" evidence="2"/>
<dbReference type="PANTHER" id="PTHR43460:SF1">
    <property type="entry name" value="METHYLTRANSFERASE TYPE 11 DOMAIN-CONTAINING PROTEIN"/>
    <property type="match status" value="1"/>
</dbReference>
<name>A0ABW0VW50_9BACL</name>
<dbReference type="Pfam" id="PF13649">
    <property type="entry name" value="Methyltransf_25"/>
    <property type="match status" value="1"/>
</dbReference>
<keyword evidence="2" id="KW-0808">Transferase</keyword>
<proteinExistence type="predicted"/>
<organism evidence="2 3">
    <name type="scientific">Paenibacillus solisilvae</name>
    <dbReference type="NCBI Taxonomy" id="2486751"/>
    <lineage>
        <taxon>Bacteria</taxon>
        <taxon>Bacillati</taxon>
        <taxon>Bacillota</taxon>
        <taxon>Bacilli</taxon>
        <taxon>Bacillales</taxon>
        <taxon>Paenibacillaceae</taxon>
        <taxon>Paenibacillus</taxon>
    </lineage>
</organism>
<comment type="caution">
    <text evidence="2">The sequence shown here is derived from an EMBL/GenBank/DDBJ whole genome shotgun (WGS) entry which is preliminary data.</text>
</comment>
<dbReference type="EMBL" id="JBHSOW010000042">
    <property type="protein sequence ID" value="MFC5649835.1"/>
    <property type="molecule type" value="Genomic_DNA"/>
</dbReference>
<dbReference type="RefSeq" id="WP_379188384.1">
    <property type="nucleotide sequence ID" value="NZ_JBHSOW010000042.1"/>
</dbReference>
<dbReference type="InterPro" id="IPR041698">
    <property type="entry name" value="Methyltransf_25"/>
</dbReference>
<evidence type="ECO:0000313" key="2">
    <source>
        <dbReference type="EMBL" id="MFC5649835.1"/>
    </source>
</evidence>
<dbReference type="InterPro" id="IPR029063">
    <property type="entry name" value="SAM-dependent_MTases_sf"/>
</dbReference>
<dbReference type="Proteomes" id="UP001596047">
    <property type="component" value="Unassembled WGS sequence"/>
</dbReference>
<dbReference type="InterPro" id="IPR052939">
    <property type="entry name" value="23S_rRNA_MeTrnsfrase_RlmA"/>
</dbReference>
<dbReference type="GO" id="GO:0032259">
    <property type="term" value="P:methylation"/>
    <property type="evidence" value="ECO:0007669"/>
    <property type="project" value="UniProtKB-KW"/>
</dbReference>
<reference evidence="3" key="1">
    <citation type="journal article" date="2019" name="Int. J. Syst. Evol. Microbiol.">
        <title>The Global Catalogue of Microorganisms (GCM) 10K type strain sequencing project: providing services to taxonomists for standard genome sequencing and annotation.</title>
        <authorList>
            <consortium name="The Broad Institute Genomics Platform"/>
            <consortium name="The Broad Institute Genome Sequencing Center for Infectious Disease"/>
            <person name="Wu L."/>
            <person name="Ma J."/>
        </authorList>
    </citation>
    <scope>NUCLEOTIDE SEQUENCE [LARGE SCALE GENOMIC DNA]</scope>
    <source>
        <strain evidence="3">CGMCC 1.3240</strain>
    </source>
</reference>
<protein>
    <submittedName>
        <fullName evidence="2">Class I SAM-dependent methyltransferase</fullName>
        <ecNumber evidence="2">2.1.1.-</ecNumber>
    </submittedName>
</protein>
<keyword evidence="2" id="KW-0489">Methyltransferase</keyword>
<evidence type="ECO:0000259" key="1">
    <source>
        <dbReference type="Pfam" id="PF13649"/>
    </source>
</evidence>
<dbReference type="PANTHER" id="PTHR43460">
    <property type="entry name" value="METHYLTRANSFERASE"/>
    <property type="match status" value="1"/>
</dbReference>
<dbReference type="CDD" id="cd02440">
    <property type="entry name" value="AdoMet_MTases"/>
    <property type="match status" value="1"/>
</dbReference>
<feature type="domain" description="Methyltransferase" evidence="1">
    <location>
        <begin position="50"/>
        <end position="127"/>
    </location>
</feature>
<evidence type="ECO:0000313" key="3">
    <source>
        <dbReference type="Proteomes" id="UP001596047"/>
    </source>
</evidence>
<dbReference type="Gene3D" id="3.40.50.150">
    <property type="entry name" value="Vaccinia Virus protein VP39"/>
    <property type="match status" value="1"/>
</dbReference>
<dbReference type="SUPFAM" id="SSF53335">
    <property type="entry name" value="S-adenosyl-L-methionine-dependent methyltransferases"/>
    <property type="match status" value="1"/>
</dbReference>